<evidence type="ECO:0000313" key="2">
    <source>
        <dbReference type="EMBL" id="CAG8776685.1"/>
    </source>
</evidence>
<accession>A0A9N9P0F2</accession>
<organism evidence="2 3">
    <name type="scientific">Dentiscutata erythropus</name>
    <dbReference type="NCBI Taxonomy" id="1348616"/>
    <lineage>
        <taxon>Eukaryota</taxon>
        <taxon>Fungi</taxon>
        <taxon>Fungi incertae sedis</taxon>
        <taxon>Mucoromycota</taxon>
        <taxon>Glomeromycotina</taxon>
        <taxon>Glomeromycetes</taxon>
        <taxon>Diversisporales</taxon>
        <taxon>Gigasporaceae</taxon>
        <taxon>Dentiscutata</taxon>
    </lineage>
</organism>
<gene>
    <name evidence="2" type="ORF">DERYTH_LOCUS19221</name>
</gene>
<keyword evidence="3" id="KW-1185">Reference proteome</keyword>
<dbReference type="EMBL" id="CAJVPY010020700">
    <property type="protein sequence ID" value="CAG8776685.1"/>
    <property type="molecule type" value="Genomic_DNA"/>
</dbReference>
<reference evidence="2" key="1">
    <citation type="submission" date="2021-06" db="EMBL/GenBank/DDBJ databases">
        <authorList>
            <person name="Kallberg Y."/>
            <person name="Tangrot J."/>
            <person name="Rosling A."/>
        </authorList>
    </citation>
    <scope>NUCLEOTIDE SEQUENCE</scope>
    <source>
        <strain evidence="2">MA453B</strain>
    </source>
</reference>
<protein>
    <submittedName>
        <fullName evidence="2">6904_t:CDS:1</fullName>
    </submittedName>
</protein>
<name>A0A9N9P0F2_9GLOM</name>
<evidence type="ECO:0000313" key="3">
    <source>
        <dbReference type="Proteomes" id="UP000789405"/>
    </source>
</evidence>
<dbReference type="OrthoDB" id="2426556at2759"/>
<proteinExistence type="predicted"/>
<feature type="region of interest" description="Disordered" evidence="1">
    <location>
        <begin position="82"/>
        <end position="101"/>
    </location>
</feature>
<comment type="caution">
    <text evidence="2">The sequence shown here is derived from an EMBL/GenBank/DDBJ whole genome shotgun (WGS) entry which is preliminary data.</text>
</comment>
<dbReference type="Proteomes" id="UP000789405">
    <property type="component" value="Unassembled WGS sequence"/>
</dbReference>
<sequence length="257" mass="30157">MAKILKYPGCDREIRTGKTQDLNKHMNLNRNLRKGQCLPALHLIQNPVPLLKWLSKPGIKNNKKIRSKPIPKTDEEWFDLMESNDDNKSSEPSDSEYDTADKDPDIYFEKIVDLYINRILEAEKFNKGEVCDYYASVLKEYFAEGKNCIISTYEENYARISRANIKNKQNTIEIIREDRINATEDVFLEISAFRPLQSSSYLPLLEALDKPQLGIINPQNRDDNECFKWYISAYHTREEAIKANRKLPHLNEIWRLR</sequence>
<evidence type="ECO:0000256" key="1">
    <source>
        <dbReference type="SAM" id="MobiDB-lite"/>
    </source>
</evidence>
<dbReference type="AlphaFoldDB" id="A0A9N9P0F2"/>